<feature type="domain" description="TRNA-binding" evidence="18">
    <location>
        <begin position="41"/>
        <end position="172"/>
    </location>
</feature>
<protein>
    <recommendedName>
        <fullName evidence="15">Phenylalanine--tRNA ligase beta subunit</fullName>
        <ecNumber evidence="15">6.1.1.20</ecNumber>
    </recommendedName>
    <alternativeName>
        <fullName evidence="15">Phenylalanyl-tRNA synthetase beta subunit</fullName>
        <shortName evidence="15">PheRS</shortName>
    </alternativeName>
</protein>
<dbReference type="Pfam" id="PF03483">
    <property type="entry name" value="B3_4"/>
    <property type="match status" value="1"/>
</dbReference>
<dbReference type="SMART" id="SM00896">
    <property type="entry name" value="FDX-ACB"/>
    <property type="match status" value="1"/>
</dbReference>
<feature type="region of interest" description="Disordered" evidence="17">
    <location>
        <begin position="75"/>
        <end position="97"/>
    </location>
</feature>
<dbReference type="SMART" id="SM00873">
    <property type="entry name" value="B3_4"/>
    <property type="match status" value="1"/>
</dbReference>
<evidence type="ECO:0000259" key="20">
    <source>
        <dbReference type="PROSITE" id="PS51483"/>
    </source>
</evidence>
<dbReference type="EC" id="6.1.1.20" evidence="15"/>
<dbReference type="InterPro" id="IPR002547">
    <property type="entry name" value="tRNA-bd_dom"/>
</dbReference>
<organism evidence="21 22">
    <name type="scientific">Brachybacterium rhamnosum</name>
    <dbReference type="NCBI Taxonomy" id="173361"/>
    <lineage>
        <taxon>Bacteria</taxon>
        <taxon>Bacillati</taxon>
        <taxon>Actinomycetota</taxon>
        <taxon>Actinomycetes</taxon>
        <taxon>Micrococcales</taxon>
        <taxon>Dermabacteraceae</taxon>
        <taxon>Brachybacterium</taxon>
    </lineage>
</organism>
<evidence type="ECO:0000256" key="17">
    <source>
        <dbReference type="SAM" id="MobiDB-lite"/>
    </source>
</evidence>
<evidence type="ECO:0000256" key="5">
    <source>
        <dbReference type="ARBA" id="ARBA00022555"/>
    </source>
</evidence>
<evidence type="ECO:0000256" key="12">
    <source>
        <dbReference type="ARBA" id="ARBA00022917"/>
    </source>
</evidence>
<name>A0ABW4PYP1_9MICO</name>
<dbReference type="InterPro" id="IPR020825">
    <property type="entry name" value="Phe-tRNA_synthase-like_B3/B4"/>
</dbReference>
<reference evidence="22" key="1">
    <citation type="journal article" date="2019" name="Int. J. Syst. Evol. Microbiol.">
        <title>The Global Catalogue of Microorganisms (GCM) 10K type strain sequencing project: providing services to taxonomists for standard genome sequencing and annotation.</title>
        <authorList>
            <consortium name="The Broad Institute Genomics Platform"/>
            <consortium name="The Broad Institute Genome Sequencing Center for Infectious Disease"/>
            <person name="Wu L."/>
            <person name="Ma J."/>
        </authorList>
    </citation>
    <scope>NUCLEOTIDE SEQUENCE [LARGE SCALE GENOMIC DNA]</scope>
    <source>
        <strain evidence="22">JCM 11650</strain>
    </source>
</reference>
<keyword evidence="8 15" id="KW-0547">Nucleotide-binding</keyword>
<dbReference type="Proteomes" id="UP001597280">
    <property type="component" value="Unassembled WGS sequence"/>
</dbReference>
<feature type="domain" description="B5" evidence="20">
    <location>
        <begin position="439"/>
        <end position="515"/>
    </location>
</feature>
<feature type="binding site" evidence="15">
    <location>
        <position position="499"/>
    </location>
    <ligand>
        <name>Mg(2+)</name>
        <dbReference type="ChEBI" id="CHEBI:18420"/>
        <note>shared with alpha subunit</note>
    </ligand>
</feature>
<keyword evidence="12 15" id="KW-0648">Protein biosynthesis</keyword>
<dbReference type="GO" id="GO:0004826">
    <property type="term" value="F:phenylalanine-tRNA ligase activity"/>
    <property type="evidence" value="ECO:0007669"/>
    <property type="project" value="UniProtKB-EC"/>
</dbReference>
<proteinExistence type="inferred from homology"/>
<comment type="catalytic activity">
    <reaction evidence="14 15">
        <text>tRNA(Phe) + L-phenylalanine + ATP = L-phenylalanyl-tRNA(Phe) + AMP + diphosphate + H(+)</text>
        <dbReference type="Rhea" id="RHEA:19413"/>
        <dbReference type="Rhea" id="RHEA-COMP:9668"/>
        <dbReference type="Rhea" id="RHEA-COMP:9699"/>
        <dbReference type="ChEBI" id="CHEBI:15378"/>
        <dbReference type="ChEBI" id="CHEBI:30616"/>
        <dbReference type="ChEBI" id="CHEBI:33019"/>
        <dbReference type="ChEBI" id="CHEBI:58095"/>
        <dbReference type="ChEBI" id="CHEBI:78442"/>
        <dbReference type="ChEBI" id="CHEBI:78531"/>
        <dbReference type="ChEBI" id="CHEBI:456215"/>
        <dbReference type="EC" id="6.1.1.20"/>
    </reaction>
</comment>
<keyword evidence="7 15" id="KW-0479">Metal-binding</keyword>
<dbReference type="InterPro" id="IPR041616">
    <property type="entry name" value="PheRS_beta_core"/>
</dbReference>
<evidence type="ECO:0000256" key="8">
    <source>
        <dbReference type="ARBA" id="ARBA00022741"/>
    </source>
</evidence>
<feature type="binding site" evidence="15">
    <location>
        <position position="503"/>
    </location>
    <ligand>
        <name>Mg(2+)</name>
        <dbReference type="ChEBI" id="CHEBI:18420"/>
        <note>shared with alpha subunit</note>
    </ligand>
</feature>
<evidence type="ECO:0000256" key="11">
    <source>
        <dbReference type="ARBA" id="ARBA00022884"/>
    </source>
</evidence>
<evidence type="ECO:0000256" key="3">
    <source>
        <dbReference type="ARBA" id="ARBA00011209"/>
    </source>
</evidence>
<keyword evidence="22" id="KW-1185">Reference proteome</keyword>
<evidence type="ECO:0000256" key="16">
    <source>
        <dbReference type="PROSITE-ProRule" id="PRU00209"/>
    </source>
</evidence>
<evidence type="ECO:0000256" key="9">
    <source>
        <dbReference type="ARBA" id="ARBA00022840"/>
    </source>
</evidence>
<dbReference type="Gene3D" id="3.30.70.380">
    <property type="entry name" value="Ferrodoxin-fold anticodon-binding domain"/>
    <property type="match status" value="1"/>
</dbReference>
<dbReference type="PROSITE" id="PS50886">
    <property type="entry name" value="TRBD"/>
    <property type="match status" value="1"/>
</dbReference>
<comment type="cofactor">
    <cofactor evidence="15">
        <name>Mg(2+)</name>
        <dbReference type="ChEBI" id="CHEBI:18420"/>
    </cofactor>
    <text evidence="15">Binds 2 magnesium ions per tetramer.</text>
</comment>
<keyword evidence="9 15" id="KW-0067">ATP-binding</keyword>
<keyword evidence="5 16" id="KW-0820">tRNA-binding</keyword>
<keyword evidence="11 16" id="KW-0694">RNA-binding</keyword>
<dbReference type="PANTHER" id="PTHR10947">
    <property type="entry name" value="PHENYLALANYL-TRNA SYNTHETASE BETA CHAIN AND LEUCINE-RICH REPEAT-CONTAINING PROTEIN 47"/>
    <property type="match status" value="1"/>
</dbReference>
<keyword evidence="6 15" id="KW-0436">Ligase</keyword>
<dbReference type="SUPFAM" id="SSF56037">
    <property type="entry name" value="PheT/TilS domain"/>
    <property type="match status" value="1"/>
</dbReference>
<keyword evidence="4 15" id="KW-0963">Cytoplasm</keyword>
<evidence type="ECO:0000256" key="14">
    <source>
        <dbReference type="ARBA" id="ARBA00049255"/>
    </source>
</evidence>
<evidence type="ECO:0000256" key="2">
    <source>
        <dbReference type="ARBA" id="ARBA00008653"/>
    </source>
</evidence>
<evidence type="ECO:0000256" key="10">
    <source>
        <dbReference type="ARBA" id="ARBA00022842"/>
    </source>
</evidence>
<dbReference type="Gene3D" id="3.30.930.10">
    <property type="entry name" value="Bira Bifunctional Protein, Domain 2"/>
    <property type="match status" value="1"/>
</dbReference>
<dbReference type="InterPro" id="IPR045060">
    <property type="entry name" value="Phe-tRNA-ligase_IIc_bsu"/>
</dbReference>
<dbReference type="InterPro" id="IPR005146">
    <property type="entry name" value="B3/B4_tRNA-bd"/>
</dbReference>
<keyword evidence="10 15" id="KW-0460">Magnesium</keyword>
<dbReference type="CDD" id="cd02796">
    <property type="entry name" value="tRNA_bind_bactPheRS"/>
    <property type="match status" value="1"/>
</dbReference>
<dbReference type="InterPro" id="IPR004532">
    <property type="entry name" value="Phe-tRNA-ligase_IIc_bsu_bact"/>
</dbReference>
<dbReference type="Gene3D" id="2.40.50.140">
    <property type="entry name" value="Nucleic acid-binding proteins"/>
    <property type="match status" value="1"/>
</dbReference>
<evidence type="ECO:0000256" key="7">
    <source>
        <dbReference type="ARBA" id="ARBA00022723"/>
    </source>
</evidence>
<dbReference type="Pfam" id="PF03147">
    <property type="entry name" value="FDX-ACB"/>
    <property type="match status" value="1"/>
</dbReference>
<evidence type="ECO:0000256" key="15">
    <source>
        <dbReference type="HAMAP-Rule" id="MF_00283"/>
    </source>
</evidence>
<dbReference type="InterPro" id="IPR012340">
    <property type="entry name" value="NA-bd_OB-fold"/>
</dbReference>
<evidence type="ECO:0000256" key="4">
    <source>
        <dbReference type="ARBA" id="ARBA00022490"/>
    </source>
</evidence>
<dbReference type="SMART" id="SM00874">
    <property type="entry name" value="B5"/>
    <property type="match status" value="1"/>
</dbReference>
<dbReference type="PROSITE" id="PS51447">
    <property type="entry name" value="FDX_ACB"/>
    <property type="match status" value="1"/>
</dbReference>
<dbReference type="EMBL" id="JBHUFL010000002">
    <property type="protein sequence ID" value="MFD1835568.1"/>
    <property type="molecule type" value="Genomic_DNA"/>
</dbReference>
<evidence type="ECO:0000313" key="21">
    <source>
        <dbReference type="EMBL" id="MFD1835568.1"/>
    </source>
</evidence>
<dbReference type="SUPFAM" id="SSF54991">
    <property type="entry name" value="Anticodon-binding domain of PheRS"/>
    <property type="match status" value="1"/>
</dbReference>
<evidence type="ECO:0000259" key="19">
    <source>
        <dbReference type="PROSITE" id="PS51447"/>
    </source>
</evidence>
<dbReference type="HAMAP" id="MF_00283">
    <property type="entry name" value="Phe_tRNA_synth_beta1"/>
    <property type="match status" value="1"/>
</dbReference>
<dbReference type="InterPro" id="IPR033714">
    <property type="entry name" value="tRNA_bind_bactPheRS"/>
</dbReference>
<dbReference type="RefSeq" id="WP_343904599.1">
    <property type="nucleotide sequence ID" value="NZ_BAAAIS010000002.1"/>
</dbReference>
<dbReference type="InterPro" id="IPR005147">
    <property type="entry name" value="tRNA_synthase_B5-dom"/>
</dbReference>
<gene>
    <name evidence="15 21" type="primary">pheT</name>
    <name evidence="21" type="ORF">ACFSDA_10830</name>
</gene>
<feature type="binding site" evidence="15">
    <location>
        <position position="493"/>
    </location>
    <ligand>
        <name>Mg(2+)</name>
        <dbReference type="ChEBI" id="CHEBI:18420"/>
        <note>shared with alpha subunit</note>
    </ligand>
</feature>
<dbReference type="Gene3D" id="3.30.56.10">
    <property type="match status" value="2"/>
</dbReference>
<dbReference type="SUPFAM" id="SSF50249">
    <property type="entry name" value="Nucleic acid-binding proteins"/>
    <property type="match status" value="1"/>
</dbReference>
<comment type="similarity">
    <text evidence="2 15">Belongs to the phenylalanyl-tRNA synthetase beta subunit family. Type 1 subfamily.</text>
</comment>
<comment type="subunit">
    <text evidence="3 15">Tetramer of two alpha and two beta subunits.</text>
</comment>
<dbReference type="SUPFAM" id="SSF55681">
    <property type="entry name" value="Class II aaRS and biotin synthetases"/>
    <property type="match status" value="1"/>
</dbReference>
<keyword evidence="13 15" id="KW-0030">Aminoacyl-tRNA synthetase</keyword>
<dbReference type="PANTHER" id="PTHR10947:SF0">
    <property type="entry name" value="PHENYLALANINE--TRNA LIGASE BETA SUBUNIT"/>
    <property type="match status" value="1"/>
</dbReference>
<dbReference type="InterPro" id="IPR009061">
    <property type="entry name" value="DNA-bd_dom_put_sf"/>
</dbReference>
<dbReference type="InterPro" id="IPR036690">
    <property type="entry name" value="Fdx_antiC-bd_sf"/>
</dbReference>
<dbReference type="InterPro" id="IPR045864">
    <property type="entry name" value="aa-tRNA-synth_II/BPL/LPL"/>
</dbReference>
<accession>A0ABW4PYP1</accession>
<dbReference type="CDD" id="cd00769">
    <property type="entry name" value="PheRS_beta_core"/>
    <property type="match status" value="1"/>
</dbReference>
<evidence type="ECO:0000256" key="13">
    <source>
        <dbReference type="ARBA" id="ARBA00023146"/>
    </source>
</evidence>
<dbReference type="Pfam" id="PF17759">
    <property type="entry name" value="tRNA_synthFbeta"/>
    <property type="match status" value="1"/>
</dbReference>
<comment type="caution">
    <text evidence="21">The sequence shown here is derived from an EMBL/GenBank/DDBJ whole genome shotgun (WGS) entry which is preliminary data.</text>
</comment>
<feature type="domain" description="FDX-ACB" evidence="19">
    <location>
        <begin position="769"/>
        <end position="862"/>
    </location>
</feature>
<comment type="subcellular location">
    <subcellularLocation>
        <location evidence="1 15">Cytoplasm</location>
    </subcellularLocation>
</comment>
<dbReference type="InterPro" id="IPR005121">
    <property type="entry name" value="Fdx_antiC-bd"/>
</dbReference>
<dbReference type="PROSITE" id="PS51483">
    <property type="entry name" value="B5"/>
    <property type="match status" value="1"/>
</dbReference>
<feature type="binding site" evidence="15">
    <location>
        <position position="502"/>
    </location>
    <ligand>
        <name>Mg(2+)</name>
        <dbReference type="ChEBI" id="CHEBI:18420"/>
        <note>shared with alpha subunit</note>
    </ligand>
</feature>
<sequence>MPRIPLTWLAEHTTLPEGTGAQQVATDLSRVGLEEEAIFGAQVTGPLVVGRVLELVKEPQKNGKTINWVRVDVGPEHNEDLDDPKDPQPGQERPSRGIICGAHNFVEGDLVVVSLPGTVLPGDFAIAARKTYGHTSDGMICSGDELGLGPDPDGEDGIIVLGRGHAKGLTGEPGDDAIALLGLADEVVEINVTPDRGYCFSMRGVAREYSHATGAAYTDPALAVEVPAASGTGVAVERRDDAPLRGAEGCTRFVALEVTGVDPSAQTPRWMARRLTLAGMRPISLIVDVTNYVMLDLGQPLHAYDAAKLSAPIVVRRARAGEKLTTLDDVERTLDPEDLLITDGADASRVLGLAGVMGGASTEVSASTTDIVLEAATFDPVSVARTARRHRLPSEASKRFERGVDPRLPLIAATRAAQLIVEHGGGTIAREVTDDGTVTDPAPIRLAADAAERLVGIPYTAEQVRGSLEQIGCAVEPDGEDHLVVTPPSWRPDLLLAEDLVEEIARLVGYAEIPSVLPTAPGGRGLTVAQRARRSAQRALAEAGLVEVKVSPFVPADVHDTLRYPADDERRRAVRLLNPLAEDEPLLRTSMLQSLLPTARRNLGRGEESVAIFQRGSVFRASGGGAAPVPAPATRPSEAELAAIAAALPEQTSVLGAVLGGPSGPDSWQGAPEAWGWTDALDLARRAAAAVGAELEVRQREIAPLHPGRGAELRVLTSAGDSVVVGLAGELHPAVIKAFGLPARTAAFELDIEAVIASAPAVVLAAPVPTFPPAKEDFAFVVEESVPASAVEAAILVGAGDLAERVHLFDVFTGEQVGEGRKSLAFAVRLRSAEGTLGAKQIGAVRESIVAAVASAVGGELRA</sequence>
<evidence type="ECO:0000256" key="6">
    <source>
        <dbReference type="ARBA" id="ARBA00022598"/>
    </source>
</evidence>
<dbReference type="Gene3D" id="3.50.40.10">
    <property type="entry name" value="Phenylalanyl-trna Synthetase, Chain B, domain 3"/>
    <property type="match status" value="1"/>
</dbReference>
<evidence type="ECO:0000256" key="1">
    <source>
        <dbReference type="ARBA" id="ARBA00004496"/>
    </source>
</evidence>
<dbReference type="SUPFAM" id="SSF46955">
    <property type="entry name" value="Putative DNA-binding domain"/>
    <property type="match status" value="1"/>
</dbReference>
<dbReference type="NCBIfam" id="TIGR00472">
    <property type="entry name" value="pheT_bact"/>
    <property type="match status" value="1"/>
</dbReference>
<dbReference type="Pfam" id="PF03484">
    <property type="entry name" value="B5"/>
    <property type="match status" value="1"/>
</dbReference>
<evidence type="ECO:0000313" key="22">
    <source>
        <dbReference type="Proteomes" id="UP001597280"/>
    </source>
</evidence>
<evidence type="ECO:0000259" key="18">
    <source>
        <dbReference type="PROSITE" id="PS50886"/>
    </source>
</evidence>